<dbReference type="Pfam" id="PF02374">
    <property type="entry name" value="ArsA_ATPase"/>
    <property type="match status" value="1"/>
</dbReference>
<dbReference type="InterPro" id="IPR008978">
    <property type="entry name" value="HSP20-like_chaperone"/>
</dbReference>
<name>A0A936NEG3_9ACTN</name>
<dbReference type="AlphaFoldDB" id="A0A936NEG3"/>
<dbReference type="InterPro" id="IPR027417">
    <property type="entry name" value="P-loop_NTPase"/>
</dbReference>
<dbReference type="CDD" id="cd02035">
    <property type="entry name" value="ArsA"/>
    <property type="match status" value="1"/>
</dbReference>
<dbReference type="PANTHER" id="PTHR10803:SF3">
    <property type="entry name" value="ATPASE GET3"/>
    <property type="match status" value="1"/>
</dbReference>
<comment type="caution">
    <text evidence="4">The sequence shown here is derived from an EMBL/GenBank/DDBJ whole genome shotgun (WGS) entry which is preliminary data.</text>
</comment>
<evidence type="ECO:0000259" key="2">
    <source>
        <dbReference type="Pfam" id="PF02374"/>
    </source>
</evidence>
<gene>
    <name evidence="4" type="ORF">IPN02_15050</name>
</gene>
<organism evidence="4 5">
    <name type="scientific">Candidatus Neomicrothrix subdominans</name>
    <dbReference type="NCBI Taxonomy" id="2954438"/>
    <lineage>
        <taxon>Bacteria</taxon>
        <taxon>Bacillati</taxon>
        <taxon>Actinomycetota</taxon>
        <taxon>Acidimicrobiia</taxon>
        <taxon>Acidimicrobiales</taxon>
        <taxon>Microthrixaceae</taxon>
        <taxon>Candidatus Neomicrothrix</taxon>
    </lineage>
</organism>
<dbReference type="Gene3D" id="2.60.40.790">
    <property type="match status" value="1"/>
</dbReference>
<dbReference type="InterPro" id="IPR040612">
    <property type="entry name" value="ArsA_HSP20-like"/>
</dbReference>
<protein>
    <submittedName>
        <fullName evidence="4">ArsA family ATPase</fullName>
    </submittedName>
</protein>
<sequence length="406" mass="43509">MSAREAQGSGTRVIMFMGKGGVGKTTVAAASAILAAESGQRVVVTSTDPAHSLGDVLGRRIGSVPVQVTPGCHAQQLNGRDRLEESWAEVGGWVRRAFGWAGLDDLEAQELMLLPGLEELFALAEVTSLVDSGRFDTVIVDCAPTAETLRLLTLPEVLGFYLDRFEQQRPLRRAVSETVRRLGDLPIADAQIAGATRRLADELSGVRRLLSADTTSVRLVMTPERVVIAETRRTHTALGLHGYATDAVVVNRLLPEHVSDDFTARWRSAQLERLDEVREGFGGVDTLIAEMSPIEPIGAGTLAEMARVLYDGREPTAVLGTSQPMSVVTGADGPELHLPLPNADRGEVDVWAGDGEIHLTVGAHRRNLLLPDALHGRSVVGASLSDGTLVIRFDADVDAERDDGDA</sequence>
<dbReference type="Gene3D" id="3.40.50.300">
    <property type="entry name" value="P-loop containing nucleotide triphosphate hydrolases"/>
    <property type="match status" value="1"/>
</dbReference>
<dbReference type="SUPFAM" id="SSF52540">
    <property type="entry name" value="P-loop containing nucleoside triphosphate hydrolases"/>
    <property type="match status" value="1"/>
</dbReference>
<dbReference type="Pfam" id="PF17886">
    <property type="entry name" value="ArsA_HSP20"/>
    <property type="match status" value="1"/>
</dbReference>
<evidence type="ECO:0000259" key="3">
    <source>
        <dbReference type="Pfam" id="PF17886"/>
    </source>
</evidence>
<evidence type="ECO:0000256" key="1">
    <source>
        <dbReference type="ARBA" id="ARBA00011040"/>
    </source>
</evidence>
<dbReference type="EMBL" id="JADJZA010000008">
    <property type="protein sequence ID" value="MBK9298119.1"/>
    <property type="molecule type" value="Genomic_DNA"/>
</dbReference>
<comment type="similarity">
    <text evidence="1">Belongs to the arsA ATPase family.</text>
</comment>
<evidence type="ECO:0000313" key="4">
    <source>
        <dbReference type="EMBL" id="MBK9298119.1"/>
    </source>
</evidence>
<dbReference type="InterPro" id="IPR016300">
    <property type="entry name" value="ATPase_ArsA/GET3"/>
</dbReference>
<feature type="domain" description="ArsA/GET3 Anion-transporting ATPase-like" evidence="2">
    <location>
        <begin position="11"/>
        <end position="311"/>
    </location>
</feature>
<proteinExistence type="inferred from homology"/>
<reference evidence="4 5" key="1">
    <citation type="submission" date="2020-10" db="EMBL/GenBank/DDBJ databases">
        <title>Connecting structure to function with the recovery of over 1000 high-quality activated sludge metagenome-assembled genomes encoding full-length rRNA genes using long-read sequencing.</title>
        <authorList>
            <person name="Singleton C.M."/>
            <person name="Petriglieri F."/>
            <person name="Kristensen J.M."/>
            <person name="Kirkegaard R.H."/>
            <person name="Michaelsen T.Y."/>
            <person name="Andersen M.H."/>
            <person name="Karst S.M."/>
            <person name="Dueholm M.S."/>
            <person name="Nielsen P.H."/>
            <person name="Albertsen M."/>
        </authorList>
    </citation>
    <scope>NUCLEOTIDE SEQUENCE [LARGE SCALE GENOMIC DNA]</scope>
    <source>
        <strain evidence="4">Lyne_18-Q3-R50-59_MAXAC.006</strain>
    </source>
</reference>
<feature type="domain" description="ArsA HSP20-like" evidence="3">
    <location>
        <begin position="332"/>
        <end position="393"/>
    </location>
</feature>
<dbReference type="InterPro" id="IPR025723">
    <property type="entry name" value="ArsA/GET3_ATPase-like"/>
</dbReference>
<evidence type="ECO:0000313" key="5">
    <source>
        <dbReference type="Proteomes" id="UP000727993"/>
    </source>
</evidence>
<dbReference type="NCBIfam" id="TIGR00345">
    <property type="entry name" value="GET3_arsA_TRC40"/>
    <property type="match status" value="1"/>
</dbReference>
<accession>A0A936NEG3</accession>
<dbReference type="PANTHER" id="PTHR10803">
    <property type="entry name" value="ARSENICAL PUMP-DRIVING ATPASE ARSENITE-TRANSLOCATING ATPASE"/>
    <property type="match status" value="1"/>
</dbReference>
<dbReference type="GO" id="GO:0016887">
    <property type="term" value="F:ATP hydrolysis activity"/>
    <property type="evidence" value="ECO:0007669"/>
    <property type="project" value="InterPro"/>
</dbReference>
<dbReference type="GO" id="GO:0005524">
    <property type="term" value="F:ATP binding"/>
    <property type="evidence" value="ECO:0007669"/>
    <property type="project" value="InterPro"/>
</dbReference>
<dbReference type="Proteomes" id="UP000727993">
    <property type="component" value="Unassembled WGS sequence"/>
</dbReference>